<dbReference type="RefSeq" id="WP_169595112.1">
    <property type="nucleotide sequence ID" value="NZ_JABBGK010000006.1"/>
</dbReference>
<evidence type="ECO:0000313" key="2">
    <source>
        <dbReference type="Proteomes" id="UP000541470"/>
    </source>
</evidence>
<organism evidence="1 2">
    <name type="scientific">Rhizobium terricola</name>
    <dbReference type="NCBI Taxonomy" id="2728849"/>
    <lineage>
        <taxon>Bacteria</taxon>
        <taxon>Pseudomonadati</taxon>
        <taxon>Pseudomonadota</taxon>
        <taxon>Alphaproteobacteria</taxon>
        <taxon>Hyphomicrobiales</taxon>
        <taxon>Rhizobiaceae</taxon>
        <taxon>Rhizobium/Agrobacterium group</taxon>
        <taxon>Rhizobium</taxon>
    </lineage>
</organism>
<dbReference type="EMBL" id="JABBGK010000006">
    <property type="protein sequence ID" value="NML76541.1"/>
    <property type="molecule type" value="Genomic_DNA"/>
</dbReference>
<proteinExistence type="predicted"/>
<accession>A0A7Y0AZT4</accession>
<comment type="caution">
    <text evidence="1">The sequence shown here is derived from an EMBL/GenBank/DDBJ whole genome shotgun (WGS) entry which is preliminary data.</text>
</comment>
<gene>
    <name evidence="1" type="ORF">HHL25_20605</name>
</gene>
<reference evidence="1 2" key="1">
    <citation type="submission" date="2020-04" db="EMBL/GenBank/DDBJ databases">
        <title>Rhizobium sp. S-51 isolated from soil.</title>
        <authorList>
            <person name="Dahal R.H."/>
        </authorList>
    </citation>
    <scope>NUCLEOTIDE SEQUENCE [LARGE SCALE GENOMIC DNA]</scope>
    <source>
        <strain evidence="1 2">S-51</strain>
    </source>
</reference>
<evidence type="ECO:0000313" key="1">
    <source>
        <dbReference type="EMBL" id="NML76541.1"/>
    </source>
</evidence>
<sequence length="107" mass="12215">MSVVPRLRLFFEWGGGALWCGNEAALQRFDVGPVEEKLPLSIAIRRRLEDMTAWHDTALDWDNPSGPSPWSKAEDEKFAEAVARLFDDLRQELGPGYELVNEHRPVH</sequence>
<keyword evidence="2" id="KW-1185">Reference proteome</keyword>
<protein>
    <submittedName>
        <fullName evidence="1">Uncharacterized protein</fullName>
    </submittedName>
</protein>
<dbReference type="Proteomes" id="UP000541470">
    <property type="component" value="Unassembled WGS sequence"/>
</dbReference>
<name>A0A7Y0AZT4_9HYPH</name>
<dbReference type="AlphaFoldDB" id="A0A7Y0AZT4"/>